<evidence type="ECO:0000256" key="1">
    <source>
        <dbReference type="SAM" id="MobiDB-lite"/>
    </source>
</evidence>
<dbReference type="AlphaFoldDB" id="A0A543LIV6"/>
<dbReference type="EMBL" id="VFPV01000001">
    <property type="protein sequence ID" value="TQN07271.1"/>
    <property type="molecule type" value="Genomic_DNA"/>
</dbReference>
<name>A0A543LIV6_9BURK</name>
<proteinExistence type="predicted"/>
<gene>
    <name evidence="2" type="ORF">BDD18_0370</name>
</gene>
<accession>A0A543LIV6</accession>
<feature type="compositionally biased region" description="Low complexity" evidence="1">
    <location>
        <begin position="8"/>
        <end position="21"/>
    </location>
</feature>
<evidence type="ECO:0000313" key="2">
    <source>
        <dbReference type="EMBL" id="TQN07271.1"/>
    </source>
</evidence>
<evidence type="ECO:0000313" key="3">
    <source>
        <dbReference type="Proteomes" id="UP000316993"/>
    </source>
</evidence>
<organism evidence="2 3">
    <name type="scientific">Acidovorax temperans</name>
    <dbReference type="NCBI Taxonomy" id="80878"/>
    <lineage>
        <taxon>Bacteria</taxon>
        <taxon>Pseudomonadati</taxon>
        <taxon>Pseudomonadota</taxon>
        <taxon>Betaproteobacteria</taxon>
        <taxon>Burkholderiales</taxon>
        <taxon>Comamonadaceae</taxon>
        <taxon>Acidovorax</taxon>
    </lineage>
</organism>
<dbReference type="Pfam" id="PF13289">
    <property type="entry name" value="SIR2_2"/>
    <property type="match status" value="1"/>
</dbReference>
<sequence length="442" mass="48969">MTQNSNTSDAPVPSPADVVPAKTTPLPAIHDAAQQARNLRLVLQDDKQRIGCFLGAGCPLGVYDAEGKSSIVLIPAVVELTKRIAGGLLSADEASGATSKFKKHWDALCEECKPADGKDPTVEDVLTELRTLANRRGSAEILGMTKKDLSDLDEKVCALIATEIRKPLPVYRNAYNRFASWIGGVYRSSPAEIFTPNYDVLFEQAFEQHPLPHFDGFVGSHKPWFDLASIEHDVIPSRWTRLWKLHGSINWEKSEEIVNGAKVTRVVRVTREAEAGKVMIFPSHLKYDQSRRMPYLAMLDRLRAFFHGKDAPRLVVCGYSFLDDHLNEVLLDGLRGNRNAQCFALMYSGLGQHSRAVDYAVKQSNLTVLAWDGAVVGTRVGRYRPGTIGGNEHTPWLTEEETEVEDGSKEQQPRSRLGDFHYFGLFLEQLCGGGTHDAQPAG</sequence>
<reference evidence="2 3" key="1">
    <citation type="submission" date="2019-06" db="EMBL/GenBank/DDBJ databases">
        <title>Genomic Encyclopedia of Archaeal and Bacterial Type Strains, Phase II (KMG-II): from individual species to whole genera.</title>
        <authorList>
            <person name="Goeker M."/>
        </authorList>
    </citation>
    <scope>NUCLEOTIDE SEQUENCE [LARGE SCALE GENOMIC DNA]</scope>
    <source>
        <strain evidence="2 3">DSM 7270</strain>
    </source>
</reference>
<protein>
    <submittedName>
        <fullName evidence="2">SIR2-like protein</fullName>
    </submittedName>
</protein>
<dbReference type="RefSeq" id="WP_211360650.1">
    <property type="nucleotide sequence ID" value="NZ_VFPV01000001.1"/>
</dbReference>
<comment type="caution">
    <text evidence="2">The sequence shown here is derived from an EMBL/GenBank/DDBJ whole genome shotgun (WGS) entry which is preliminary data.</text>
</comment>
<dbReference type="Proteomes" id="UP000316993">
    <property type="component" value="Unassembled WGS sequence"/>
</dbReference>
<feature type="region of interest" description="Disordered" evidence="1">
    <location>
        <begin position="386"/>
        <end position="414"/>
    </location>
</feature>
<feature type="region of interest" description="Disordered" evidence="1">
    <location>
        <begin position="1"/>
        <end position="22"/>
    </location>
</feature>